<dbReference type="PROSITE" id="PS50005">
    <property type="entry name" value="TPR"/>
    <property type="match status" value="1"/>
</dbReference>
<dbReference type="Pfam" id="PF14559">
    <property type="entry name" value="TPR_19"/>
    <property type="match status" value="1"/>
</dbReference>
<comment type="subcellular location">
    <subcellularLocation>
        <location evidence="1">Nucleus</location>
    </subcellularLocation>
</comment>
<dbReference type="EMBL" id="CM017873">
    <property type="protein sequence ID" value="KAG1331844.1"/>
    <property type="molecule type" value="Genomic_DNA"/>
</dbReference>
<evidence type="ECO:0000313" key="9">
    <source>
        <dbReference type="EMBL" id="KAG1331844.1"/>
    </source>
</evidence>
<dbReference type="InterPro" id="IPR019734">
    <property type="entry name" value="TPR_rpt"/>
</dbReference>
<keyword evidence="3 7" id="KW-0802">TPR repeat</keyword>
<feature type="region of interest" description="Disordered" evidence="8">
    <location>
        <begin position="274"/>
        <end position="330"/>
    </location>
</feature>
<comment type="similarity">
    <text evidence="6">Belongs to the MS5 protein family.</text>
</comment>
<dbReference type="SMART" id="SM00028">
    <property type="entry name" value="TPR"/>
    <property type="match status" value="1"/>
</dbReference>
<dbReference type="SUPFAM" id="SSF48452">
    <property type="entry name" value="TPR-like"/>
    <property type="match status" value="1"/>
</dbReference>
<proteinExistence type="inferred from homology"/>
<evidence type="ECO:0000256" key="5">
    <source>
        <dbReference type="ARBA" id="ARBA00023242"/>
    </source>
</evidence>
<protein>
    <submittedName>
        <fullName evidence="9">Uncharacterized protein</fullName>
    </submittedName>
</protein>
<evidence type="ECO:0000256" key="4">
    <source>
        <dbReference type="ARBA" id="ARBA00023054"/>
    </source>
</evidence>
<feature type="compositionally biased region" description="Polar residues" evidence="8">
    <location>
        <begin position="766"/>
        <end position="782"/>
    </location>
</feature>
<dbReference type="PANTHER" id="PTHR36326">
    <property type="entry name" value="PROTEIN POLLENLESS 3-LIKE 2"/>
    <property type="match status" value="1"/>
</dbReference>
<feature type="region of interest" description="Disordered" evidence="8">
    <location>
        <begin position="1"/>
        <end position="33"/>
    </location>
</feature>
<feature type="repeat" description="TPR" evidence="7">
    <location>
        <begin position="163"/>
        <end position="196"/>
    </location>
</feature>
<accession>A0A8K0I1K2</accession>
<evidence type="ECO:0000256" key="1">
    <source>
        <dbReference type="ARBA" id="ARBA00004123"/>
    </source>
</evidence>
<dbReference type="Proteomes" id="UP000797356">
    <property type="component" value="Chromosome 2"/>
</dbReference>
<feature type="region of interest" description="Disordered" evidence="8">
    <location>
        <begin position="763"/>
        <end position="782"/>
    </location>
</feature>
<keyword evidence="10" id="KW-1185">Reference proteome</keyword>
<evidence type="ECO:0000256" key="2">
    <source>
        <dbReference type="ARBA" id="ARBA00022737"/>
    </source>
</evidence>
<reference evidence="9" key="1">
    <citation type="journal article" date="2017" name="Gigascience">
        <title>The genome draft of coconut (Cocos nucifera).</title>
        <authorList>
            <person name="Xiao Y."/>
            <person name="Xu P."/>
            <person name="Fan H."/>
            <person name="Baudouin L."/>
            <person name="Xia W."/>
            <person name="Bocs S."/>
            <person name="Xu J."/>
            <person name="Li Q."/>
            <person name="Guo A."/>
            <person name="Zhou L."/>
            <person name="Li J."/>
            <person name="Wu Y."/>
            <person name="Ma Z."/>
            <person name="Armero A."/>
            <person name="Issali A.E."/>
            <person name="Liu N."/>
            <person name="Peng M."/>
            <person name="Yang Y."/>
        </authorList>
    </citation>
    <scope>NUCLEOTIDE SEQUENCE</scope>
    <source>
        <tissue evidence="9">Spear leaf of Hainan Tall coconut</tissue>
    </source>
</reference>
<evidence type="ECO:0000256" key="8">
    <source>
        <dbReference type="SAM" id="MobiDB-lite"/>
    </source>
</evidence>
<evidence type="ECO:0000256" key="3">
    <source>
        <dbReference type="ARBA" id="ARBA00022803"/>
    </source>
</evidence>
<feature type="region of interest" description="Disordered" evidence="8">
    <location>
        <begin position="480"/>
        <end position="506"/>
    </location>
</feature>
<dbReference type="OrthoDB" id="770039at2759"/>
<feature type="compositionally biased region" description="Polar residues" evidence="8">
    <location>
        <begin position="1"/>
        <end position="25"/>
    </location>
</feature>
<dbReference type="InterPro" id="IPR011990">
    <property type="entry name" value="TPR-like_helical_dom_sf"/>
</dbReference>
<dbReference type="Gene3D" id="1.25.40.10">
    <property type="entry name" value="Tetratricopeptide repeat domain"/>
    <property type="match status" value="1"/>
</dbReference>
<dbReference type="InterPro" id="IPR044961">
    <property type="entry name" value="MS5/SDI1"/>
</dbReference>
<evidence type="ECO:0000313" key="10">
    <source>
        <dbReference type="Proteomes" id="UP000797356"/>
    </source>
</evidence>
<gene>
    <name evidence="9" type="ORF">COCNU_02G018120</name>
</gene>
<feature type="compositionally biased region" description="Polar residues" evidence="8">
    <location>
        <begin position="321"/>
        <end position="330"/>
    </location>
</feature>
<comment type="caution">
    <text evidence="9">The sequence shown here is derived from an EMBL/GenBank/DDBJ whole genome shotgun (WGS) entry which is preliminary data.</text>
</comment>
<keyword evidence="2" id="KW-0677">Repeat</keyword>
<feature type="compositionally biased region" description="Polar residues" evidence="8">
    <location>
        <begin position="488"/>
        <end position="503"/>
    </location>
</feature>
<feature type="region of interest" description="Disordered" evidence="8">
    <location>
        <begin position="412"/>
        <end position="436"/>
    </location>
</feature>
<evidence type="ECO:0000256" key="6">
    <source>
        <dbReference type="ARBA" id="ARBA00025750"/>
    </source>
</evidence>
<keyword evidence="5" id="KW-0539">Nucleus</keyword>
<evidence type="ECO:0000256" key="7">
    <source>
        <dbReference type="PROSITE-ProRule" id="PRU00339"/>
    </source>
</evidence>
<dbReference type="GO" id="GO:0005634">
    <property type="term" value="C:nucleus"/>
    <property type="evidence" value="ECO:0007669"/>
    <property type="project" value="UniProtKB-SubCell"/>
</dbReference>
<feature type="compositionally biased region" description="Polar residues" evidence="8">
    <location>
        <begin position="597"/>
        <end position="611"/>
    </location>
</feature>
<keyword evidence="4" id="KW-0175">Coiled coil</keyword>
<feature type="region of interest" description="Disordered" evidence="8">
    <location>
        <begin position="577"/>
        <end position="624"/>
    </location>
</feature>
<sequence length="845" mass="92731">MAVSESSPCTPANAATATIHRNPSDGTPLKHVQPKLPAGDSPYLVEKDPNKAIPLFWAAINSGDRVDSALKDMAVVMKQVNRAEEAIEAIKSFRYLCSIQAQEPLDNVLLDLYKKCGRIDDQIEMLNFKLKMIDDGLAFGGRTTKLARSQGKKFHVPLVQEKSRLLGNLAWAYMQSDNYMAAESLYRQALAIEPDHNKQCNLAICLMKTGRPAEAKSLLQNIKEPSREVPFTNGSTESYLKSFERASEMLMTLESQSELNGKFEGLQLEGHNITATASNPGDARRSEDFNGKNLLNEFSSPSSVGKWKRESVDQRVPSPPSCSWKSPNYVTPSSDTRKGRWVKWPGYIEASADICKQRSKSSCNKALFSPASIDGSPKSKTLVNEEQSGTSIKNHATALEKHVTVVETKKYPIEDSSPKPELTTEPPTHGGISHAKGLKGLTNDALSAIACANIVARSENLVMGSRRQADAVKVEAACQRRKKEQSHSSDNISVTGSKNQNPPAQDCLFANGERRTKANHVMDINLALITESMKPAVQSCSADVHILEPKISIQSPNQVSFGSLSTSMNVNQIQGSDVSTDTGGQIEVPGEKFPPGVSSNGNSQNSDNASASMDKIPKFRGDKPVSYGGTRTWAEMVEEEEEEEENLANENLSIDIVADHATGSCKNSSEEHVKTPPALNSKKSWADMVEEEEYLANGNLNHSAATDGSCKHASTERPACKGFPDENVNFINIVRSTPRQKHLMPQNCAASFCQKISMLDIEEGSESGSKTPRKNSSAQRSLSFDPQTMWDLSKDCFLEAGLQDSLHRVAKGSWSNCEMNLNSWDSYHAYHKLSMNCLFFSFLFF</sequence>
<name>A0A8K0I1K2_COCNU</name>
<dbReference type="AlphaFoldDB" id="A0A8K0I1K2"/>
<reference evidence="9" key="2">
    <citation type="submission" date="2019-07" db="EMBL/GenBank/DDBJ databases">
        <authorList>
            <person name="Yang Y."/>
            <person name="Bocs S."/>
            <person name="Baudouin L."/>
        </authorList>
    </citation>
    <scope>NUCLEOTIDE SEQUENCE</scope>
    <source>
        <tissue evidence="9">Spear leaf of Hainan Tall coconut</tissue>
    </source>
</reference>
<organism evidence="9 10">
    <name type="scientific">Cocos nucifera</name>
    <name type="common">Coconut palm</name>
    <dbReference type="NCBI Taxonomy" id="13894"/>
    <lineage>
        <taxon>Eukaryota</taxon>
        <taxon>Viridiplantae</taxon>
        <taxon>Streptophyta</taxon>
        <taxon>Embryophyta</taxon>
        <taxon>Tracheophyta</taxon>
        <taxon>Spermatophyta</taxon>
        <taxon>Magnoliopsida</taxon>
        <taxon>Liliopsida</taxon>
        <taxon>Arecaceae</taxon>
        <taxon>Arecoideae</taxon>
        <taxon>Cocoseae</taxon>
        <taxon>Attaleinae</taxon>
        <taxon>Cocos</taxon>
    </lineage>
</organism>
<dbReference type="PANTHER" id="PTHR36326:SF7">
    <property type="entry name" value="PROTEIN POLLENLESS 3-LIKE 2"/>
    <property type="match status" value="1"/>
</dbReference>